<dbReference type="SMART" id="SM00304">
    <property type="entry name" value="HAMP"/>
    <property type="match status" value="1"/>
</dbReference>
<dbReference type="SUPFAM" id="SSF58104">
    <property type="entry name" value="Methyl-accepting chemotaxis protein (MCP) signaling domain"/>
    <property type="match status" value="1"/>
</dbReference>
<evidence type="ECO:0000313" key="15">
    <source>
        <dbReference type="Proteomes" id="UP000809621"/>
    </source>
</evidence>
<dbReference type="Proteomes" id="UP000809621">
    <property type="component" value="Unassembled WGS sequence"/>
</dbReference>
<evidence type="ECO:0000256" key="4">
    <source>
        <dbReference type="ARBA" id="ARBA00022500"/>
    </source>
</evidence>
<dbReference type="InterPro" id="IPR003660">
    <property type="entry name" value="HAMP_dom"/>
</dbReference>
<evidence type="ECO:0000259" key="12">
    <source>
        <dbReference type="PROSITE" id="PS50111"/>
    </source>
</evidence>
<dbReference type="Pfam" id="PF00015">
    <property type="entry name" value="MCPsignal"/>
    <property type="match status" value="1"/>
</dbReference>
<proteinExistence type="inferred from homology"/>
<evidence type="ECO:0000256" key="1">
    <source>
        <dbReference type="ARBA" id="ARBA00004651"/>
    </source>
</evidence>
<evidence type="ECO:0000313" key="14">
    <source>
        <dbReference type="EMBL" id="MBM7035729.1"/>
    </source>
</evidence>
<evidence type="ECO:0000256" key="3">
    <source>
        <dbReference type="ARBA" id="ARBA00022481"/>
    </source>
</evidence>
<reference evidence="14 15" key="1">
    <citation type="submission" date="2021-02" db="EMBL/GenBank/DDBJ databases">
        <authorList>
            <person name="Park J.-S."/>
        </authorList>
    </citation>
    <scope>NUCLEOTIDE SEQUENCE [LARGE SCALE GENOMIC DNA]</scope>
    <source>
        <strain evidence="14 15">188UL20-2</strain>
    </source>
</reference>
<evidence type="ECO:0000256" key="7">
    <source>
        <dbReference type="ARBA" id="ARBA00023136"/>
    </source>
</evidence>
<feature type="domain" description="Methyl-accepting transducer" evidence="12">
    <location>
        <begin position="312"/>
        <end position="548"/>
    </location>
</feature>
<keyword evidence="7 11" id="KW-0472">Membrane</keyword>
<organism evidence="14 15">
    <name type="scientific">Vibrio ulleungensis</name>
    <dbReference type="NCBI Taxonomy" id="2807619"/>
    <lineage>
        <taxon>Bacteria</taxon>
        <taxon>Pseudomonadati</taxon>
        <taxon>Pseudomonadota</taxon>
        <taxon>Gammaproteobacteria</taxon>
        <taxon>Vibrionales</taxon>
        <taxon>Vibrionaceae</taxon>
        <taxon>Vibrio</taxon>
    </lineage>
</organism>
<dbReference type="PROSITE" id="PS50111">
    <property type="entry name" value="CHEMOTAXIS_TRANSDUC_2"/>
    <property type="match status" value="1"/>
</dbReference>
<keyword evidence="6 11" id="KW-1133">Transmembrane helix</keyword>
<protein>
    <submittedName>
        <fullName evidence="14">Methyl-accepting chemotaxis protein</fullName>
    </submittedName>
</protein>
<keyword evidence="5 11" id="KW-0812">Transmembrane</keyword>
<evidence type="ECO:0000256" key="6">
    <source>
        <dbReference type="ARBA" id="ARBA00022989"/>
    </source>
</evidence>
<dbReference type="PANTHER" id="PTHR32089">
    <property type="entry name" value="METHYL-ACCEPTING CHEMOTAXIS PROTEIN MCPB"/>
    <property type="match status" value="1"/>
</dbReference>
<keyword evidence="3" id="KW-0488">Methylation</keyword>
<feature type="domain" description="HAMP" evidence="13">
    <location>
        <begin position="254"/>
        <end position="307"/>
    </location>
</feature>
<comment type="subcellular location">
    <subcellularLocation>
        <location evidence="1">Cell membrane</location>
        <topology evidence="1">Multi-pass membrane protein</topology>
    </subcellularLocation>
</comment>
<dbReference type="Gene3D" id="1.10.287.950">
    <property type="entry name" value="Methyl-accepting chemotaxis protein"/>
    <property type="match status" value="1"/>
</dbReference>
<evidence type="ECO:0000259" key="13">
    <source>
        <dbReference type="PROSITE" id="PS50885"/>
    </source>
</evidence>
<evidence type="ECO:0000256" key="11">
    <source>
        <dbReference type="SAM" id="Phobius"/>
    </source>
</evidence>
<dbReference type="PROSITE" id="PS50885">
    <property type="entry name" value="HAMP"/>
    <property type="match status" value="1"/>
</dbReference>
<evidence type="ECO:0000256" key="10">
    <source>
        <dbReference type="PROSITE-ProRule" id="PRU00284"/>
    </source>
</evidence>
<accession>A0ABS2HI12</accession>
<dbReference type="InterPro" id="IPR004089">
    <property type="entry name" value="MCPsignal_dom"/>
</dbReference>
<sequence>MTIKQRLYLLGTISLSGVILLVLIATHFAQKDQQLSLARNQITELNVELLMLRRNEKDFLLRLDDKYLDSFNGNVQDFVAINQSLNQTIESFDFTITTQLGRDLKAYQQGFTSLVNQLTLLGLDDSSGLKGKFNQVLDESLPSLDAEQKIATFDYVEQIQQGKVSSATTNLPESLTSAGRAVVDQAQIIGVSYNEGLKGEVRSLSHTIEQQFDEYAQQIEAQIAQYRASVSVIKWSISSAVVLLVALVIMLTMRSINRNMHALISTIGQITSTNNVSLRVNTEGKDELSTIGNDFNQLLEKLEAIVSGSQQKSVLLTGNTESMHGQLVGVIDQFKQQSEHTTTMATSVSQMVSTINEISESTTVAATGVQHAAENARTGRNVVESTIFKIEELSSTLNHSQQSIASLNSNVDQIGGAVVIIQEIAEQTNLLALNAAIEAARAGEQGRGFAVVADEVRALASRTHQSTEEITNVVSSIQKQMSAVVQDIDECTTQGKETKNSSQELDESLSKIIGDMGSIQANSESIASAIEEQGIVMNQVSESIMQLNDISTNNMRAAENCLEEVDSVSAQAIEMNKTVSAFKTS</sequence>
<keyword evidence="2" id="KW-1003">Cell membrane</keyword>
<dbReference type="PANTHER" id="PTHR32089:SF39">
    <property type="entry name" value="METHYL-ACCEPTING CHEMOTAXIS PROTEIN HLYB"/>
    <property type="match status" value="1"/>
</dbReference>
<dbReference type="Pfam" id="PF00672">
    <property type="entry name" value="HAMP"/>
    <property type="match status" value="1"/>
</dbReference>
<gene>
    <name evidence="14" type="ORF">JQC93_04845</name>
</gene>
<dbReference type="CDD" id="cd11386">
    <property type="entry name" value="MCP_signal"/>
    <property type="match status" value="1"/>
</dbReference>
<evidence type="ECO:0000256" key="9">
    <source>
        <dbReference type="ARBA" id="ARBA00029447"/>
    </source>
</evidence>
<dbReference type="RefSeq" id="WP_205157307.1">
    <property type="nucleotide sequence ID" value="NZ_JAFEUM010000001.1"/>
</dbReference>
<evidence type="ECO:0000256" key="5">
    <source>
        <dbReference type="ARBA" id="ARBA00022692"/>
    </source>
</evidence>
<keyword evidence="4" id="KW-0145">Chemotaxis</keyword>
<comment type="caution">
    <text evidence="14">The sequence shown here is derived from an EMBL/GenBank/DDBJ whole genome shotgun (WGS) entry which is preliminary data.</text>
</comment>
<feature type="transmembrane region" description="Helical" evidence="11">
    <location>
        <begin position="7"/>
        <end position="29"/>
    </location>
</feature>
<keyword evidence="8 10" id="KW-0807">Transducer</keyword>
<dbReference type="SMART" id="SM00283">
    <property type="entry name" value="MA"/>
    <property type="match status" value="1"/>
</dbReference>
<keyword evidence="15" id="KW-1185">Reference proteome</keyword>
<name>A0ABS2HI12_9VIBR</name>
<evidence type="ECO:0000256" key="8">
    <source>
        <dbReference type="ARBA" id="ARBA00023224"/>
    </source>
</evidence>
<dbReference type="EMBL" id="JAFEUM010000001">
    <property type="protein sequence ID" value="MBM7035729.1"/>
    <property type="molecule type" value="Genomic_DNA"/>
</dbReference>
<comment type="similarity">
    <text evidence="9">Belongs to the methyl-accepting chemotaxis (MCP) protein family.</text>
</comment>
<evidence type="ECO:0000256" key="2">
    <source>
        <dbReference type="ARBA" id="ARBA00022475"/>
    </source>
</evidence>